<evidence type="ECO:0000313" key="3">
    <source>
        <dbReference type="Proteomes" id="UP001207654"/>
    </source>
</evidence>
<sequence length="162" mass="19027">MAESMGGDVWSQVLQAVQGLSEQVNGLRGEVKELRGEVKELRGEVKELRDRMDKLEVRMDKLEARMDKLEVRMDKLEVRMGKQEVWMQRLGFEFTDTRDEVKQLRQGLRAELQTELQLGIRQTHDRIDRNNDALLLMVSGLDRNTAERFRPMEHRLHALEAR</sequence>
<dbReference type="SUPFAM" id="SSF57997">
    <property type="entry name" value="Tropomyosin"/>
    <property type="match status" value="1"/>
</dbReference>
<proteinExistence type="predicted"/>
<feature type="coiled-coil region" evidence="1">
    <location>
        <begin position="17"/>
        <end position="79"/>
    </location>
</feature>
<dbReference type="Proteomes" id="UP001207654">
    <property type="component" value="Unassembled WGS sequence"/>
</dbReference>
<name>A0ABT4AM03_9BACT</name>
<gene>
    <name evidence="2" type="ORF">OV287_48645</name>
</gene>
<dbReference type="EMBL" id="JAPNKA010000001">
    <property type="protein sequence ID" value="MCY1082341.1"/>
    <property type="molecule type" value="Genomic_DNA"/>
</dbReference>
<organism evidence="2 3">
    <name type="scientific">Archangium lansingense</name>
    <dbReference type="NCBI Taxonomy" id="2995310"/>
    <lineage>
        <taxon>Bacteria</taxon>
        <taxon>Pseudomonadati</taxon>
        <taxon>Myxococcota</taxon>
        <taxon>Myxococcia</taxon>
        <taxon>Myxococcales</taxon>
        <taxon>Cystobacterineae</taxon>
        <taxon>Archangiaceae</taxon>
        <taxon>Archangium</taxon>
    </lineage>
</organism>
<reference evidence="2 3" key="1">
    <citation type="submission" date="2022-11" db="EMBL/GenBank/DDBJ databases">
        <title>Minimal conservation of predation-associated metabolite biosynthetic gene clusters underscores biosynthetic potential of Myxococcota including descriptions for ten novel species: Archangium lansinium sp. nov., Myxococcus landrumus sp. nov., Nannocystis bai.</title>
        <authorList>
            <person name="Ahearne A."/>
            <person name="Stevens C."/>
            <person name="Phillips K."/>
        </authorList>
    </citation>
    <scope>NUCLEOTIDE SEQUENCE [LARGE SCALE GENOMIC DNA]</scope>
    <source>
        <strain evidence="2 3">MIWBW</strain>
    </source>
</reference>
<evidence type="ECO:0000313" key="2">
    <source>
        <dbReference type="EMBL" id="MCY1082341.1"/>
    </source>
</evidence>
<evidence type="ECO:0000256" key="1">
    <source>
        <dbReference type="SAM" id="Coils"/>
    </source>
</evidence>
<comment type="caution">
    <text evidence="2">The sequence shown here is derived from an EMBL/GenBank/DDBJ whole genome shotgun (WGS) entry which is preliminary data.</text>
</comment>
<dbReference type="Gene3D" id="1.20.5.340">
    <property type="match status" value="1"/>
</dbReference>
<dbReference type="RefSeq" id="WP_267540914.1">
    <property type="nucleotide sequence ID" value="NZ_JAPNKA010000001.1"/>
</dbReference>
<keyword evidence="3" id="KW-1185">Reference proteome</keyword>
<keyword evidence="1" id="KW-0175">Coiled coil</keyword>
<accession>A0ABT4AM03</accession>
<protein>
    <submittedName>
        <fullName evidence="2">Uncharacterized protein</fullName>
    </submittedName>
</protein>